<keyword evidence="5" id="KW-0325">Glycoprotein</keyword>
<dbReference type="Gene3D" id="2.170.140.10">
    <property type="entry name" value="Chitin binding domain"/>
    <property type="match status" value="3"/>
</dbReference>
<evidence type="ECO:0000256" key="1">
    <source>
        <dbReference type="ARBA" id="ARBA00022669"/>
    </source>
</evidence>
<feature type="domain" description="Chitin-binding type-2" evidence="6">
    <location>
        <begin position="592"/>
        <end position="647"/>
    </location>
</feature>
<feature type="domain" description="Chitin-binding type-2" evidence="6">
    <location>
        <begin position="197"/>
        <end position="244"/>
    </location>
</feature>
<name>A0AAE1BQ50_PETCI</name>
<evidence type="ECO:0000259" key="6">
    <source>
        <dbReference type="PROSITE" id="PS50940"/>
    </source>
</evidence>
<evidence type="ECO:0000256" key="5">
    <source>
        <dbReference type="ARBA" id="ARBA00023180"/>
    </source>
</evidence>
<keyword evidence="4" id="KW-1015">Disulfide bond</keyword>
<keyword evidence="2" id="KW-0732">Signal</keyword>
<evidence type="ECO:0000256" key="4">
    <source>
        <dbReference type="ARBA" id="ARBA00023157"/>
    </source>
</evidence>
<dbReference type="Pfam" id="PF01607">
    <property type="entry name" value="CBM_14"/>
    <property type="match status" value="4"/>
</dbReference>
<evidence type="ECO:0000256" key="2">
    <source>
        <dbReference type="ARBA" id="ARBA00022729"/>
    </source>
</evidence>
<comment type="caution">
    <text evidence="7">The sequence shown here is derived from an EMBL/GenBank/DDBJ whole genome shotgun (WGS) entry which is preliminary data.</text>
</comment>
<dbReference type="GO" id="GO:0008061">
    <property type="term" value="F:chitin binding"/>
    <property type="evidence" value="ECO:0007669"/>
    <property type="project" value="UniProtKB-KW"/>
</dbReference>
<reference evidence="7" key="1">
    <citation type="submission" date="2023-10" db="EMBL/GenBank/DDBJ databases">
        <title>Genome assemblies of two species of porcelain crab, Petrolisthes cinctipes and Petrolisthes manimaculis (Anomura: Porcellanidae).</title>
        <authorList>
            <person name="Angst P."/>
        </authorList>
    </citation>
    <scope>NUCLEOTIDE SEQUENCE</scope>
    <source>
        <strain evidence="7">PB745_01</strain>
        <tissue evidence="7">Gill</tissue>
    </source>
</reference>
<dbReference type="AlphaFoldDB" id="A0AAE1BQ50"/>
<dbReference type="InterPro" id="IPR002557">
    <property type="entry name" value="Chitin-bd_dom"/>
</dbReference>
<dbReference type="PROSITE" id="PS50940">
    <property type="entry name" value="CHIT_BIND_II"/>
    <property type="match status" value="4"/>
</dbReference>
<sequence>MQPFVTYFDQTAFTCHTEGRFPLPDDCGKFVDCLVGPDGKMISRERDCVGYPFSPDKKRCVGHHEMPNCQPKAFDDTKSPHVPGLDFHCVDPEVKGACEHCYLGINCIGGNAHVNLCIDFDESCTDETFEGHCIPNTSQPPAIVACIPSGIKNYIDYFNVTYYHYCDEHAKYRETYTCTAGTYFNEDTKKCEEETPPPECNSGSNGPVVNPDNCQHYYNCLPDGTLLIGNCGTGEYFNETTQTCVPSCEIKAELEGTDTFVPCSGVEGYDRNPGDCTIYYLCIGDNSIERKCPEGTYFDNTPEENRCVSGPLPDECQPHFDYTQCPGYDSVPEVACAVVSAGVSAFTCHTEGRFPLPDDCGKFVDCLVGPDGKMISRERDCVGYPFSPDKKRCVGHQEMPNCQPKAFDDTKSPHVPGLDFHCVDPAVKGACEHCYIGINCIDGNAHVNLCTDFDDSCADEVFEGHCIPNTVIPPAKEACIPIGIKKYIDYFNVTYYHACDENARFRQTYTCTAGTYFNEDTKECEEETPPPECNSGSNGPVVNPDNCQHYYNCLPDGTLLIGNCETEQYFYEATQECVASCQIKELEGNDTFVPCSGEGDYDRNPGDCTIYYLCIGNGIEQKCPEGAYFDIDQERCVSGPLPDECQPQFDYTQCPGYDSVVACPTNTLTY</sequence>
<evidence type="ECO:0000313" key="7">
    <source>
        <dbReference type="EMBL" id="KAK3854690.1"/>
    </source>
</evidence>
<dbReference type="SMART" id="SM00494">
    <property type="entry name" value="ChtBD2"/>
    <property type="match status" value="8"/>
</dbReference>
<dbReference type="InterPro" id="IPR036508">
    <property type="entry name" value="Chitin-bd_dom_sf"/>
</dbReference>
<accession>A0AAE1BQ50</accession>
<evidence type="ECO:0000256" key="3">
    <source>
        <dbReference type="ARBA" id="ARBA00022737"/>
    </source>
</evidence>
<protein>
    <recommendedName>
        <fullName evidence="6">Chitin-binding type-2 domain-containing protein</fullName>
    </recommendedName>
</protein>
<feature type="domain" description="Chitin-binding type-2" evidence="6">
    <location>
        <begin position="260"/>
        <end position="318"/>
    </location>
</feature>
<gene>
    <name evidence="7" type="ORF">Pcinc_038853</name>
</gene>
<dbReference type="GO" id="GO:0005576">
    <property type="term" value="C:extracellular region"/>
    <property type="evidence" value="ECO:0007669"/>
    <property type="project" value="InterPro"/>
</dbReference>
<dbReference type="SUPFAM" id="SSF57625">
    <property type="entry name" value="Invertebrate chitin-binding proteins"/>
    <property type="match status" value="6"/>
</dbReference>
<evidence type="ECO:0000313" key="8">
    <source>
        <dbReference type="Proteomes" id="UP001286313"/>
    </source>
</evidence>
<organism evidence="7 8">
    <name type="scientific">Petrolisthes cinctipes</name>
    <name type="common">Flat porcelain crab</name>
    <dbReference type="NCBI Taxonomy" id="88211"/>
    <lineage>
        <taxon>Eukaryota</taxon>
        <taxon>Metazoa</taxon>
        <taxon>Ecdysozoa</taxon>
        <taxon>Arthropoda</taxon>
        <taxon>Crustacea</taxon>
        <taxon>Multicrustacea</taxon>
        <taxon>Malacostraca</taxon>
        <taxon>Eumalacostraca</taxon>
        <taxon>Eucarida</taxon>
        <taxon>Decapoda</taxon>
        <taxon>Pleocyemata</taxon>
        <taxon>Anomura</taxon>
        <taxon>Galatheoidea</taxon>
        <taxon>Porcellanidae</taxon>
        <taxon>Petrolisthes</taxon>
    </lineage>
</organism>
<keyword evidence="3" id="KW-0677">Repeat</keyword>
<dbReference type="PANTHER" id="PTHR23301:SF0">
    <property type="entry name" value="CHITIN-BINDING TYPE-2 DOMAIN-CONTAINING PROTEIN-RELATED"/>
    <property type="match status" value="1"/>
</dbReference>
<proteinExistence type="predicted"/>
<feature type="domain" description="Chitin-binding type-2" evidence="6">
    <location>
        <begin position="530"/>
        <end position="577"/>
    </location>
</feature>
<dbReference type="Proteomes" id="UP001286313">
    <property type="component" value="Unassembled WGS sequence"/>
</dbReference>
<keyword evidence="1" id="KW-0147">Chitin-binding</keyword>
<dbReference type="EMBL" id="JAWQEG010006488">
    <property type="protein sequence ID" value="KAK3854690.1"/>
    <property type="molecule type" value="Genomic_DNA"/>
</dbReference>
<dbReference type="InterPro" id="IPR051940">
    <property type="entry name" value="Chitin_bind-dev_reg"/>
</dbReference>
<keyword evidence="8" id="KW-1185">Reference proteome</keyword>
<dbReference type="PANTHER" id="PTHR23301">
    <property type="entry name" value="CHITIN BINDING PERITROPHIN-A"/>
    <property type="match status" value="1"/>
</dbReference>